<dbReference type="PANTHER" id="PTHR43626">
    <property type="entry name" value="ACYL-COA N-ACYLTRANSFERASE"/>
    <property type="match status" value="1"/>
</dbReference>
<evidence type="ECO:0000256" key="1">
    <source>
        <dbReference type="ARBA" id="ARBA00022679"/>
    </source>
</evidence>
<dbReference type="OrthoDB" id="9775804at2"/>
<protein>
    <submittedName>
        <fullName evidence="4">Acetyltransferase (GNAT) domain-containing protein</fullName>
    </submittedName>
</protein>
<dbReference type="STRING" id="39495.SAMN02745111_00473"/>
<name>A0A1T4V953_9FIRM</name>
<dbReference type="GO" id="GO:0008080">
    <property type="term" value="F:N-acetyltransferase activity"/>
    <property type="evidence" value="ECO:0007669"/>
    <property type="project" value="InterPro"/>
</dbReference>
<evidence type="ECO:0000259" key="3">
    <source>
        <dbReference type="PROSITE" id="PS51186"/>
    </source>
</evidence>
<keyword evidence="5" id="KW-1185">Reference proteome</keyword>
<dbReference type="CDD" id="cd04301">
    <property type="entry name" value="NAT_SF"/>
    <property type="match status" value="1"/>
</dbReference>
<dbReference type="RefSeq" id="WP_078765365.1">
    <property type="nucleotide sequence ID" value="NZ_FUXZ01000003.1"/>
</dbReference>
<proteinExistence type="predicted"/>
<keyword evidence="2" id="KW-0012">Acyltransferase</keyword>
<evidence type="ECO:0000313" key="5">
    <source>
        <dbReference type="Proteomes" id="UP000190814"/>
    </source>
</evidence>
<dbReference type="EMBL" id="FUXZ01000003">
    <property type="protein sequence ID" value="SKA61467.1"/>
    <property type="molecule type" value="Genomic_DNA"/>
</dbReference>
<dbReference type="InterPro" id="IPR000182">
    <property type="entry name" value="GNAT_dom"/>
</dbReference>
<dbReference type="GO" id="GO:0005737">
    <property type="term" value="C:cytoplasm"/>
    <property type="evidence" value="ECO:0007669"/>
    <property type="project" value="TreeGrafter"/>
</dbReference>
<dbReference type="SUPFAM" id="SSF55729">
    <property type="entry name" value="Acyl-CoA N-acyltransferases (Nat)"/>
    <property type="match status" value="1"/>
</dbReference>
<evidence type="ECO:0000313" key="4">
    <source>
        <dbReference type="EMBL" id="SKA61467.1"/>
    </source>
</evidence>
<organism evidence="4 5">
    <name type="scientific">Eubacterium uniforme</name>
    <dbReference type="NCBI Taxonomy" id="39495"/>
    <lineage>
        <taxon>Bacteria</taxon>
        <taxon>Bacillati</taxon>
        <taxon>Bacillota</taxon>
        <taxon>Clostridia</taxon>
        <taxon>Eubacteriales</taxon>
        <taxon>Eubacteriaceae</taxon>
        <taxon>Eubacterium</taxon>
    </lineage>
</organism>
<gene>
    <name evidence="4" type="ORF">SAMN02745111_00473</name>
</gene>
<evidence type="ECO:0000256" key="2">
    <source>
        <dbReference type="ARBA" id="ARBA00023315"/>
    </source>
</evidence>
<dbReference type="InterPro" id="IPR016181">
    <property type="entry name" value="Acyl_CoA_acyltransferase"/>
</dbReference>
<dbReference type="Proteomes" id="UP000190814">
    <property type="component" value="Unassembled WGS sequence"/>
</dbReference>
<dbReference type="PANTHER" id="PTHR43626:SF4">
    <property type="entry name" value="GCN5-RELATED N-ACETYLTRANSFERASE 2, CHLOROPLASTIC"/>
    <property type="match status" value="1"/>
</dbReference>
<dbReference type="PROSITE" id="PS51186">
    <property type="entry name" value="GNAT"/>
    <property type="match status" value="1"/>
</dbReference>
<keyword evidence="1 4" id="KW-0808">Transferase</keyword>
<reference evidence="4 5" key="1">
    <citation type="submission" date="2017-02" db="EMBL/GenBank/DDBJ databases">
        <authorList>
            <person name="Peterson S.W."/>
        </authorList>
    </citation>
    <scope>NUCLEOTIDE SEQUENCE [LARGE SCALE GENOMIC DNA]</scope>
    <source>
        <strain evidence="4 5">ATCC 35992</strain>
    </source>
</reference>
<feature type="domain" description="N-acetyltransferase" evidence="3">
    <location>
        <begin position="5"/>
        <end position="140"/>
    </location>
</feature>
<dbReference type="InterPro" id="IPR045039">
    <property type="entry name" value="NSI-like"/>
</dbReference>
<accession>A0A1T4V953</accession>
<dbReference type="Pfam" id="PF13673">
    <property type="entry name" value="Acetyltransf_10"/>
    <property type="match status" value="1"/>
</dbReference>
<dbReference type="AlphaFoldDB" id="A0A1T4V953"/>
<dbReference type="Gene3D" id="3.40.630.30">
    <property type="match status" value="1"/>
</dbReference>
<sequence>MSKYEIIKSCDDIDFEQVRDILNFYGLSNFDTKTQQMVFENSYAVVFIKDKDKIIGVGRAISDGICQASLFNIAVRDEYRGVGLGKVVLDNLINQLEGCTITLYTHPKHFGLYEHWGFSKMKTGYAMYHDEEYYRKEGFID</sequence>